<proteinExistence type="predicted"/>
<organism evidence="1 2">
    <name type="scientific">Paenibacillus spongiae</name>
    <dbReference type="NCBI Taxonomy" id="2909671"/>
    <lineage>
        <taxon>Bacteria</taxon>
        <taxon>Bacillati</taxon>
        <taxon>Bacillota</taxon>
        <taxon>Bacilli</taxon>
        <taxon>Bacillales</taxon>
        <taxon>Paenibacillaceae</taxon>
        <taxon>Paenibacillus</taxon>
    </lineage>
</organism>
<name>A0ABY5SG21_9BACL</name>
<accession>A0ABY5SG21</accession>
<keyword evidence="2" id="KW-1185">Reference proteome</keyword>
<gene>
    <name evidence="1" type="ORF">L1F29_05045</name>
</gene>
<reference evidence="1" key="1">
    <citation type="submission" date="2022-01" db="EMBL/GenBank/DDBJ databases">
        <title>Paenibacillus spongiae sp. nov., isolated from marine sponge.</title>
        <authorList>
            <person name="Li Z."/>
            <person name="Zhang M."/>
        </authorList>
    </citation>
    <scope>NUCLEOTIDE SEQUENCE</scope>
    <source>
        <strain evidence="1">PHS-Z3</strain>
    </source>
</reference>
<protein>
    <submittedName>
        <fullName evidence="1">Uncharacterized protein</fullName>
    </submittedName>
</protein>
<dbReference type="RefSeq" id="WP_258387277.1">
    <property type="nucleotide sequence ID" value="NZ_CP091430.1"/>
</dbReference>
<dbReference type="EMBL" id="CP091430">
    <property type="protein sequence ID" value="UVI31213.1"/>
    <property type="molecule type" value="Genomic_DNA"/>
</dbReference>
<evidence type="ECO:0000313" key="1">
    <source>
        <dbReference type="EMBL" id="UVI31213.1"/>
    </source>
</evidence>
<evidence type="ECO:0000313" key="2">
    <source>
        <dbReference type="Proteomes" id="UP001057877"/>
    </source>
</evidence>
<sequence length="92" mass="10407">MAEKKAAITESEMDQITKTTADLLREQPKVKIKIYLAPDERKRLESAKEAGKKVEWPSEFVSINGHNFQIQKGVEVEVPETVKEILEQAGLI</sequence>
<dbReference type="Proteomes" id="UP001057877">
    <property type="component" value="Chromosome"/>
</dbReference>